<dbReference type="OrthoDB" id="9809205at2"/>
<dbReference type="Proteomes" id="UP000182192">
    <property type="component" value="Unassembled WGS sequence"/>
</dbReference>
<dbReference type="PANTHER" id="PTHR43335">
    <property type="entry name" value="ABC TRANSPORTER, ATP-BINDING PROTEIN"/>
    <property type="match status" value="1"/>
</dbReference>
<evidence type="ECO:0000313" key="7">
    <source>
        <dbReference type="Proteomes" id="UP000182192"/>
    </source>
</evidence>
<dbReference type="PANTHER" id="PTHR43335:SF8">
    <property type="entry name" value="ABC TRANSPORTER, ATP-BINDING PROTEIN"/>
    <property type="match status" value="1"/>
</dbReference>
<dbReference type="InterPro" id="IPR017871">
    <property type="entry name" value="ABC_transporter-like_CS"/>
</dbReference>
<dbReference type="GO" id="GO:0016887">
    <property type="term" value="F:ATP hydrolysis activity"/>
    <property type="evidence" value="ECO:0007669"/>
    <property type="project" value="InterPro"/>
</dbReference>
<dbReference type="PROSITE" id="PS50893">
    <property type="entry name" value="ABC_TRANSPORTER_2"/>
    <property type="match status" value="1"/>
</dbReference>
<comment type="similarity">
    <text evidence="1">Belongs to the ABC transporter superfamily.</text>
</comment>
<dbReference type="eggNOG" id="COG1131">
    <property type="taxonomic scope" value="Bacteria"/>
</dbReference>
<keyword evidence="2" id="KW-0813">Transport</keyword>
<dbReference type="InterPro" id="IPR003593">
    <property type="entry name" value="AAA+_ATPase"/>
</dbReference>
<name>A0A1I1QY87_RUMAL</name>
<keyword evidence="3" id="KW-0547">Nucleotide-binding</keyword>
<dbReference type="SMART" id="SM00382">
    <property type="entry name" value="AAA"/>
    <property type="match status" value="1"/>
</dbReference>
<organism evidence="6 7">
    <name type="scientific">Ruminococcus albus</name>
    <dbReference type="NCBI Taxonomy" id="1264"/>
    <lineage>
        <taxon>Bacteria</taxon>
        <taxon>Bacillati</taxon>
        <taxon>Bacillota</taxon>
        <taxon>Clostridia</taxon>
        <taxon>Eubacteriales</taxon>
        <taxon>Oscillospiraceae</taxon>
        <taxon>Ruminococcus</taxon>
    </lineage>
</organism>
<dbReference type="EMBL" id="FOKQ01000052">
    <property type="protein sequence ID" value="SFD24858.1"/>
    <property type="molecule type" value="Genomic_DNA"/>
</dbReference>
<sequence length="304" mass="34118">MTDNVISVRGLCKSYKKTEVLHNVSLQVGRGRICGLIGPNGSGKTTIMKIMAGLFFPTKGELELFGSSENLDNSRARMSFMIEQPIIAGSMSARENLQYIRYLRGYPDERRIDEILDIVGLASTGKKRANKFSLGMKQRLGIGMALLPKPEIMVLDEPVNGLDPEGIVEVRQLIKRMQEEWGVTVLISSHLLSELSELCTDFSIISHGNLIENLSREELLVRCRNHIALRTDDINKTAAVLEDKLSIHDYKVIHGEEIQIFERLGDIHHISKTLTDNGLVITKLNEEGQNLEDYYLEKAGGRNE</sequence>
<evidence type="ECO:0000256" key="3">
    <source>
        <dbReference type="ARBA" id="ARBA00022741"/>
    </source>
</evidence>
<dbReference type="AlphaFoldDB" id="A0A1I1QY87"/>
<evidence type="ECO:0000313" key="6">
    <source>
        <dbReference type="EMBL" id="SFD24858.1"/>
    </source>
</evidence>
<accession>A0A1I1QY87</accession>
<evidence type="ECO:0000256" key="4">
    <source>
        <dbReference type="ARBA" id="ARBA00022840"/>
    </source>
</evidence>
<dbReference type="RefSeq" id="WP_074963245.1">
    <property type="nucleotide sequence ID" value="NZ_FOKQ01000052.1"/>
</dbReference>
<dbReference type="Gene3D" id="3.40.50.300">
    <property type="entry name" value="P-loop containing nucleotide triphosphate hydrolases"/>
    <property type="match status" value="1"/>
</dbReference>
<reference evidence="6 7" key="1">
    <citation type="submission" date="2016-10" db="EMBL/GenBank/DDBJ databases">
        <authorList>
            <person name="de Groot N.N."/>
        </authorList>
    </citation>
    <scope>NUCLEOTIDE SEQUENCE [LARGE SCALE GENOMIC DNA]</scope>
    <source>
        <strain evidence="6 7">AR67</strain>
    </source>
</reference>
<protein>
    <submittedName>
        <fullName evidence="6">ABC-2 type transport system ATP-binding protein</fullName>
    </submittedName>
</protein>
<proteinExistence type="inferred from homology"/>
<evidence type="ECO:0000259" key="5">
    <source>
        <dbReference type="PROSITE" id="PS50893"/>
    </source>
</evidence>
<gene>
    <name evidence="6" type="ORF">SAMN02910406_03491</name>
</gene>
<keyword evidence="4 6" id="KW-0067">ATP-binding</keyword>
<feature type="domain" description="ABC transporter" evidence="5">
    <location>
        <begin position="6"/>
        <end position="232"/>
    </location>
</feature>
<dbReference type="GO" id="GO:0005524">
    <property type="term" value="F:ATP binding"/>
    <property type="evidence" value="ECO:0007669"/>
    <property type="project" value="UniProtKB-KW"/>
</dbReference>
<evidence type="ECO:0000256" key="1">
    <source>
        <dbReference type="ARBA" id="ARBA00005417"/>
    </source>
</evidence>
<dbReference type="PROSITE" id="PS00211">
    <property type="entry name" value="ABC_TRANSPORTER_1"/>
    <property type="match status" value="1"/>
</dbReference>
<dbReference type="InterPro" id="IPR027417">
    <property type="entry name" value="P-loop_NTPase"/>
</dbReference>
<dbReference type="Pfam" id="PF00005">
    <property type="entry name" value="ABC_tran"/>
    <property type="match status" value="1"/>
</dbReference>
<evidence type="ECO:0000256" key="2">
    <source>
        <dbReference type="ARBA" id="ARBA00022448"/>
    </source>
</evidence>
<dbReference type="InterPro" id="IPR003439">
    <property type="entry name" value="ABC_transporter-like_ATP-bd"/>
</dbReference>
<dbReference type="SUPFAM" id="SSF52540">
    <property type="entry name" value="P-loop containing nucleoside triphosphate hydrolases"/>
    <property type="match status" value="1"/>
</dbReference>